<dbReference type="Pfam" id="PF00126">
    <property type="entry name" value="HTH_1"/>
    <property type="match status" value="1"/>
</dbReference>
<gene>
    <name evidence="7" type="ORF">C7389_11913</name>
</gene>
<dbReference type="Gene3D" id="3.40.190.10">
    <property type="entry name" value="Periplasmic binding protein-like II"/>
    <property type="match status" value="2"/>
</dbReference>
<keyword evidence="2" id="KW-0805">Transcription regulation</keyword>
<feature type="region of interest" description="Disordered" evidence="5">
    <location>
        <begin position="307"/>
        <end position="326"/>
    </location>
</feature>
<feature type="compositionally biased region" description="Acidic residues" evidence="5">
    <location>
        <begin position="310"/>
        <end position="319"/>
    </location>
</feature>
<comment type="caution">
    <text evidence="7">The sequence shown here is derived from an EMBL/GenBank/DDBJ whole genome shotgun (WGS) entry which is preliminary data.</text>
</comment>
<evidence type="ECO:0000313" key="8">
    <source>
        <dbReference type="Proteomes" id="UP000295129"/>
    </source>
</evidence>
<dbReference type="GO" id="GO:0003677">
    <property type="term" value="F:DNA binding"/>
    <property type="evidence" value="ECO:0007669"/>
    <property type="project" value="UniProtKB-KW"/>
</dbReference>
<dbReference type="SUPFAM" id="SSF46785">
    <property type="entry name" value="Winged helix' DNA-binding domain"/>
    <property type="match status" value="1"/>
</dbReference>
<reference evidence="7 8" key="1">
    <citation type="submission" date="2019-03" db="EMBL/GenBank/DDBJ databases">
        <title>Genomic Encyclopedia of Type Strains, Phase IV (KMG-IV): sequencing the most valuable type-strain genomes for metagenomic binning, comparative biology and taxonomic classification.</title>
        <authorList>
            <person name="Goeker M."/>
        </authorList>
    </citation>
    <scope>NUCLEOTIDE SEQUENCE [LARGE SCALE GENOMIC DNA]</scope>
    <source>
        <strain evidence="7 8">DSM 12121</strain>
    </source>
</reference>
<dbReference type="Proteomes" id="UP000295129">
    <property type="component" value="Unassembled WGS sequence"/>
</dbReference>
<dbReference type="PANTHER" id="PTHR30118:SF15">
    <property type="entry name" value="TRANSCRIPTIONAL REGULATORY PROTEIN"/>
    <property type="match status" value="1"/>
</dbReference>
<evidence type="ECO:0000256" key="5">
    <source>
        <dbReference type="SAM" id="MobiDB-lite"/>
    </source>
</evidence>
<dbReference type="GO" id="GO:0003700">
    <property type="term" value="F:DNA-binding transcription factor activity"/>
    <property type="evidence" value="ECO:0007669"/>
    <property type="project" value="InterPro"/>
</dbReference>
<dbReference type="InterPro" id="IPR050389">
    <property type="entry name" value="LysR-type_TF"/>
</dbReference>
<evidence type="ECO:0000256" key="2">
    <source>
        <dbReference type="ARBA" id="ARBA00023015"/>
    </source>
</evidence>
<dbReference type="InterPro" id="IPR005119">
    <property type="entry name" value="LysR_subst-bd"/>
</dbReference>
<dbReference type="SUPFAM" id="SSF53850">
    <property type="entry name" value="Periplasmic binding protein-like II"/>
    <property type="match status" value="1"/>
</dbReference>
<evidence type="ECO:0000256" key="3">
    <source>
        <dbReference type="ARBA" id="ARBA00023125"/>
    </source>
</evidence>
<dbReference type="InterPro" id="IPR036388">
    <property type="entry name" value="WH-like_DNA-bd_sf"/>
</dbReference>
<accession>A0A4R6DRC9</accession>
<dbReference type="PROSITE" id="PS50931">
    <property type="entry name" value="HTH_LYSR"/>
    <property type="match status" value="1"/>
</dbReference>
<dbReference type="Pfam" id="PF03466">
    <property type="entry name" value="LysR_substrate"/>
    <property type="match status" value="1"/>
</dbReference>
<organism evidence="7 8">
    <name type="scientific">Azoarcus indigens</name>
    <dbReference type="NCBI Taxonomy" id="29545"/>
    <lineage>
        <taxon>Bacteria</taxon>
        <taxon>Pseudomonadati</taxon>
        <taxon>Pseudomonadota</taxon>
        <taxon>Betaproteobacteria</taxon>
        <taxon>Rhodocyclales</taxon>
        <taxon>Zoogloeaceae</taxon>
        <taxon>Azoarcus</taxon>
    </lineage>
</organism>
<dbReference type="OrthoDB" id="8583877at2"/>
<name>A0A4R6DRC9_9RHOO</name>
<dbReference type="EMBL" id="SNVV01000019">
    <property type="protein sequence ID" value="TDN47503.1"/>
    <property type="molecule type" value="Genomic_DNA"/>
</dbReference>
<sequence>MELREIDLNLLVIFNQLLVEKRVSAVAETLGLSQPAVSNALNRLRRLLGDELFLRTSRGMEPTPFATQLAEPVAYALGTLHGALNQQIAFAPESSSRHFTLAMTDIGEIYFLPRLADALARQAPGITLGTVRTDAIQLREEMEAGHIDLAVGLLPRLQAGFFQRRLFRHRYVCMYRQGHPLDGKLNTVEAFSAAEHVVVLSGGTGHNQVDALLERSGVRREVRLKVPHFVAVGHILQGSDLIATVPERFAERCAGPFGLRYCPHPVALPEIAINLFWHAKFHRDPGNRWLRRLIGELFADPTTVPWTAGEDGEDLDGEVEPLSRTN</sequence>
<protein>
    <submittedName>
        <fullName evidence="7">LysR family transcriptional regulator</fullName>
    </submittedName>
</protein>
<evidence type="ECO:0000313" key="7">
    <source>
        <dbReference type="EMBL" id="TDN47503.1"/>
    </source>
</evidence>
<dbReference type="InterPro" id="IPR000847">
    <property type="entry name" value="LysR_HTH_N"/>
</dbReference>
<evidence type="ECO:0000256" key="4">
    <source>
        <dbReference type="ARBA" id="ARBA00023163"/>
    </source>
</evidence>
<dbReference type="InterPro" id="IPR036390">
    <property type="entry name" value="WH_DNA-bd_sf"/>
</dbReference>
<dbReference type="AlphaFoldDB" id="A0A4R6DRC9"/>
<keyword evidence="8" id="KW-1185">Reference proteome</keyword>
<dbReference type="Gene3D" id="1.10.10.10">
    <property type="entry name" value="Winged helix-like DNA-binding domain superfamily/Winged helix DNA-binding domain"/>
    <property type="match status" value="1"/>
</dbReference>
<dbReference type="CDD" id="cd08459">
    <property type="entry name" value="PBP2_DntR_NahR_LinR_like"/>
    <property type="match status" value="1"/>
</dbReference>
<dbReference type="RefSeq" id="WP_133594082.1">
    <property type="nucleotide sequence ID" value="NZ_SNVV01000019.1"/>
</dbReference>
<proteinExistence type="inferred from homology"/>
<keyword evidence="3" id="KW-0238">DNA-binding</keyword>
<feature type="domain" description="HTH lysR-type" evidence="6">
    <location>
        <begin position="6"/>
        <end position="63"/>
    </location>
</feature>
<comment type="similarity">
    <text evidence="1">Belongs to the LysR transcriptional regulatory family.</text>
</comment>
<dbReference type="PANTHER" id="PTHR30118">
    <property type="entry name" value="HTH-TYPE TRANSCRIPTIONAL REGULATOR LEUO-RELATED"/>
    <property type="match status" value="1"/>
</dbReference>
<dbReference type="PRINTS" id="PR00039">
    <property type="entry name" value="HTHLYSR"/>
</dbReference>
<evidence type="ECO:0000259" key="6">
    <source>
        <dbReference type="PROSITE" id="PS50931"/>
    </source>
</evidence>
<keyword evidence="4" id="KW-0804">Transcription</keyword>
<evidence type="ECO:0000256" key="1">
    <source>
        <dbReference type="ARBA" id="ARBA00009437"/>
    </source>
</evidence>